<evidence type="ECO:0000313" key="1">
    <source>
        <dbReference type="EMBL" id="KPQ41399.1"/>
    </source>
</evidence>
<accession>A0A0P8CFP1</accession>
<gene>
    <name evidence="1" type="ORF">MPEBLZ_04039</name>
</gene>
<dbReference type="Pfam" id="PF17341">
    <property type="entry name" value="DUF5371"/>
    <property type="match status" value="1"/>
</dbReference>
<dbReference type="AlphaFoldDB" id="A0A0P8CFP1"/>
<reference evidence="1 2" key="1">
    <citation type="submission" date="2015-09" db="EMBL/GenBank/DDBJ databases">
        <title>A metagenomics-based metabolic model of nitrate-dependent anaerobic oxidation of methane by Methanoperedens-like archaea.</title>
        <authorList>
            <person name="Arshad A."/>
            <person name="Speth D.R."/>
            <person name="De Graaf R.M."/>
            <person name="Op Den Camp H.J."/>
            <person name="Jetten M.S."/>
            <person name="Welte C.U."/>
        </authorList>
    </citation>
    <scope>NUCLEOTIDE SEQUENCE [LARGE SCALE GENOMIC DNA]</scope>
</reference>
<comment type="caution">
    <text evidence="1">The sequence shown here is derived from an EMBL/GenBank/DDBJ whole genome shotgun (WGS) entry which is preliminary data.</text>
</comment>
<proteinExistence type="predicted"/>
<organism evidence="1 2">
    <name type="scientific">Candidatus Methanoperedens nitratireducens</name>
    <dbReference type="NCBI Taxonomy" id="1392998"/>
    <lineage>
        <taxon>Archaea</taxon>
        <taxon>Methanobacteriati</taxon>
        <taxon>Methanobacteriota</taxon>
        <taxon>Stenosarchaea group</taxon>
        <taxon>Methanomicrobia</taxon>
        <taxon>Methanosarcinales</taxon>
        <taxon>ANME-2 cluster</taxon>
        <taxon>Candidatus Methanoperedentaceae</taxon>
        <taxon>Candidatus Methanoperedens</taxon>
    </lineage>
</organism>
<dbReference type="InterPro" id="IPR020073">
    <property type="entry name" value="Uncharacterised_AF1718"/>
</dbReference>
<sequence length="45" mass="5060">MKYVHVQSVLPQEDVIALKAKTGESSVKEAISKAVYFYLKCAKEE</sequence>
<evidence type="ECO:0000313" key="2">
    <source>
        <dbReference type="Proteomes" id="UP000050360"/>
    </source>
</evidence>
<dbReference type="EMBL" id="LKCM01000364">
    <property type="protein sequence ID" value="KPQ41399.1"/>
    <property type="molecule type" value="Genomic_DNA"/>
</dbReference>
<dbReference type="Proteomes" id="UP000050360">
    <property type="component" value="Unassembled WGS sequence"/>
</dbReference>
<name>A0A0P8CFP1_9EURY</name>
<protein>
    <submittedName>
        <fullName evidence="1">Uncharacterized protein</fullName>
    </submittedName>
</protein>